<dbReference type="Proteomes" id="UP000268059">
    <property type="component" value="Chromosome"/>
</dbReference>
<dbReference type="PROSITE" id="PS00830">
    <property type="entry name" value="GREAB_2"/>
    <property type="match status" value="1"/>
</dbReference>
<evidence type="ECO:0000256" key="5">
    <source>
        <dbReference type="ARBA" id="ARBA00023163"/>
    </source>
</evidence>
<keyword evidence="3 8" id="KW-0805">Transcription regulation</keyword>
<dbReference type="InterPro" id="IPR006359">
    <property type="entry name" value="Tscrpt_elong_fac_GreA"/>
</dbReference>
<dbReference type="SUPFAM" id="SSF46557">
    <property type="entry name" value="GreA transcript cleavage protein, N-terminal domain"/>
    <property type="match status" value="1"/>
</dbReference>
<dbReference type="InterPro" id="IPR036953">
    <property type="entry name" value="GreA/GreB_C_sf"/>
</dbReference>
<dbReference type="GO" id="GO:0003677">
    <property type="term" value="F:DNA binding"/>
    <property type="evidence" value="ECO:0007669"/>
    <property type="project" value="UniProtKB-UniRule"/>
</dbReference>
<organism evidence="12 13">
    <name type="scientific">Intestinibaculum porci</name>
    <dbReference type="NCBI Taxonomy" id="2487118"/>
    <lineage>
        <taxon>Bacteria</taxon>
        <taxon>Bacillati</taxon>
        <taxon>Bacillota</taxon>
        <taxon>Erysipelotrichia</taxon>
        <taxon>Erysipelotrichales</taxon>
        <taxon>Erysipelotrichaceae</taxon>
        <taxon>Intestinibaculum</taxon>
    </lineage>
</organism>
<dbReference type="Pfam" id="PF03449">
    <property type="entry name" value="GreA_GreB_N"/>
    <property type="match status" value="1"/>
</dbReference>
<dbReference type="HAMAP" id="MF_00105">
    <property type="entry name" value="GreA_GreB"/>
    <property type="match status" value="1"/>
</dbReference>
<dbReference type="AlphaFoldDB" id="A0A3G9J5W0"/>
<dbReference type="InterPro" id="IPR023459">
    <property type="entry name" value="Tscrpt_elong_fac_GreA/B_fam"/>
</dbReference>
<keyword evidence="5 8" id="KW-0804">Transcription</keyword>
<dbReference type="InterPro" id="IPR018151">
    <property type="entry name" value="TF_GreA/GreB_CS"/>
</dbReference>
<feature type="domain" description="Transcription elongation factor GreA/GreB N-terminal" evidence="11">
    <location>
        <begin position="5"/>
        <end position="75"/>
    </location>
</feature>
<feature type="domain" description="Transcription elongation factor GreA/GreB C-terminal" evidence="10">
    <location>
        <begin position="82"/>
        <end position="157"/>
    </location>
</feature>
<dbReference type="Pfam" id="PF01272">
    <property type="entry name" value="GreA_GreB"/>
    <property type="match status" value="1"/>
</dbReference>
<evidence type="ECO:0000256" key="6">
    <source>
        <dbReference type="ARBA" id="ARBA00024916"/>
    </source>
</evidence>
<dbReference type="PANTHER" id="PTHR30437">
    <property type="entry name" value="TRANSCRIPTION ELONGATION FACTOR GREA"/>
    <property type="match status" value="1"/>
</dbReference>
<dbReference type="EMBL" id="AP019309">
    <property type="protein sequence ID" value="BBH26002.1"/>
    <property type="molecule type" value="Genomic_DNA"/>
</dbReference>
<dbReference type="FunFam" id="1.10.287.180:FF:000001">
    <property type="entry name" value="Transcription elongation factor GreA"/>
    <property type="match status" value="1"/>
</dbReference>
<keyword evidence="4 8" id="KW-0238">DNA-binding</keyword>
<evidence type="ECO:0000256" key="3">
    <source>
        <dbReference type="ARBA" id="ARBA00023015"/>
    </source>
</evidence>
<dbReference type="NCBIfam" id="NF001263">
    <property type="entry name" value="PRK00226.1-4"/>
    <property type="match status" value="1"/>
</dbReference>
<dbReference type="InterPro" id="IPR001437">
    <property type="entry name" value="Tscrpt_elong_fac_GreA/B_C"/>
</dbReference>
<evidence type="ECO:0000256" key="1">
    <source>
        <dbReference type="ARBA" id="ARBA00008213"/>
    </source>
</evidence>
<dbReference type="Gene3D" id="1.10.287.180">
    <property type="entry name" value="Transcription elongation factor, GreA/GreB, N-terminal domain"/>
    <property type="match status" value="1"/>
</dbReference>
<keyword evidence="12" id="KW-0251">Elongation factor</keyword>
<keyword evidence="13" id="KW-1185">Reference proteome</keyword>
<evidence type="ECO:0000256" key="4">
    <source>
        <dbReference type="ARBA" id="ARBA00023125"/>
    </source>
</evidence>
<comment type="similarity">
    <text evidence="1 8 9">Belongs to the GreA/GreB family.</text>
</comment>
<dbReference type="InterPro" id="IPR028624">
    <property type="entry name" value="Tscrpt_elong_fac_GreA/B"/>
</dbReference>
<evidence type="ECO:0000259" key="11">
    <source>
        <dbReference type="Pfam" id="PF03449"/>
    </source>
</evidence>
<dbReference type="InterPro" id="IPR036805">
    <property type="entry name" value="Tscrpt_elong_fac_GreA/B_N_sf"/>
</dbReference>
<dbReference type="GO" id="GO:0070063">
    <property type="term" value="F:RNA polymerase binding"/>
    <property type="evidence" value="ECO:0007669"/>
    <property type="project" value="InterPro"/>
</dbReference>
<dbReference type="RefSeq" id="WP_125118912.1">
    <property type="nucleotide sequence ID" value="NZ_AP019309.1"/>
</dbReference>
<dbReference type="PANTHER" id="PTHR30437:SF4">
    <property type="entry name" value="TRANSCRIPTION ELONGATION FACTOR GREA"/>
    <property type="match status" value="1"/>
</dbReference>
<evidence type="ECO:0000256" key="9">
    <source>
        <dbReference type="RuleBase" id="RU000556"/>
    </source>
</evidence>
<evidence type="ECO:0000259" key="10">
    <source>
        <dbReference type="Pfam" id="PF01272"/>
    </source>
</evidence>
<dbReference type="PIRSF" id="PIRSF006092">
    <property type="entry name" value="GreA_GreB"/>
    <property type="match status" value="1"/>
</dbReference>
<sequence length="158" mass="17564">MDNKILLTKEGIEKLKAERDHLVNVDRVENRDALVLARSQGDLSENADYDAARDEQARIEARIKEIDQMLMHAEVIDESESQSDVVKLGNIVTILDLSEENPEEESYRIVGSTETDPLHGKISNESPLAKAMLDHKVGEVVTVGVASPYDVKIVKISI</sequence>
<dbReference type="InterPro" id="IPR022691">
    <property type="entry name" value="Tscrpt_elong_fac_GreA/B_N"/>
</dbReference>
<dbReference type="GO" id="GO:0032784">
    <property type="term" value="P:regulation of DNA-templated transcription elongation"/>
    <property type="evidence" value="ECO:0007669"/>
    <property type="project" value="UniProtKB-UniRule"/>
</dbReference>
<accession>A0A3G9J5W0</accession>
<keyword evidence="12" id="KW-0648">Protein biosynthesis</keyword>
<reference evidence="12 13" key="1">
    <citation type="submission" date="2018-11" db="EMBL/GenBank/DDBJ databases">
        <title>Novel Erysipelotrichaceae bacterium isolated from small intestine of a swine.</title>
        <authorList>
            <person name="Kim J.S."/>
            <person name="Choe H."/>
            <person name="Lee Y.R."/>
            <person name="Kim K.M."/>
            <person name="Park D.S."/>
        </authorList>
    </citation>
    <scope>NUCLEOTIDE SEQUENCE [LARGE SCALE GENOMIC DNA]</scope>
    <source>
        <strain evidence="12 13">SG0102</strain>
    </source>
</reference>
<evidence type="ECO:0000313" key="13">
    <source>
        <dbReference type="Proteomes" id="UP000268059"/>
    </source>
</evidence>
<name>A0A3G9J5W0_9FIRM</name>
<dbReference type="GO" id="GO:0006354">
    <property type="term" value="P:DNA-templated transcription elongation"/>
    <property type="evidence" value="ECO:0007669"/>
    <property type="project" value="TreeGrafter"/>
</dbReference>
<dbReference type="NCBIfam" id="TIGR01462">
    <property type="entry name" value="greA"/>
    <property type="match status" value="1"/>
</dbReference>
<evidence type="ECO:0000256" key="7">
    <source>
        <dbReference type="ARBA" id="ARBA00030776"/>
    </source>
</evidence>
<gene>
    <name evidence="8 12" type="primary">greA</name>
    <name evidence="12" type="ORF">SG0102_09360</name>
</gene>
<evidence type="ECO:0000256" key="8">
    <source>
        <dbReference type="HAMAP-Rule" id="MF_00105"/>
    </source>
</evidence>
<protein>
    <recommendedName>
        <fullName evidence="2 8">Transcription elongation factor GreA</fullName>
    </recommendedName>
    <alternativeName>
        <fullName evidence="7 8">Transcript cleavage factor GreA</fullName>
    </alternativeName>
</protein>
<dbReference type="OrthoDB" id="9808774at2"/>
<proteinExistence type="inferred from homology"/>
<dbReference type="KEGG" id="ebm:SG0102_09360"/>
<dbReference type="FunCoup" id="A0A3G9J5W0">
    <property type="interactions" value="266"/>
</dbReference>
<dbReference type="InParanoid" id="A0A3G9J5W0"/>
<dbReference type="SUPFAM" id="SSF54534">
    <property type="entry name" value="FKBP-like"/>
    <property type="match status" value="1"/>
</dbReference>
<dbReference type="Gene3D" id="3.10.50.30">
    <property type="entry name" value="Transcription elongation factor, GreA/GreB, C-terminal domain"/>
    <property type="match status" value="1"/>
</dbReference>
<comment type="function">
    <text evidence="6 8 9">Necessary for efficient RNA polymerase transcription elongation past template-encoded arresting sites. The arresting sites in DNA have the property of trapping a certain fraction of elongating RNA polymerases that pass through, resulting in locked ternary complexes. Cleavage of the nascent transcript by cleavage factors such as GreA or GreB allows the resumption of elongation from the new 3'terminus. GreA releases sequences of 2 to 3 nucleotides.</text>
</comment>
<dbReference type="GO" id="GO:0003746">
    <property type="term" value="F:translation elongation factor activity"/>
    <property type="evidence" value="ECO:0007669"/>
    <property type="project" value="UniProtKB-KW"/>
</dbReference>
<evidence type="ECO:0000256" key="2">
    <source>
        <dbReference type="ARBA" id="ARBA00013729"/>
    </source>
</evidence>
<evidence type="ECO:0000313" key="12">
    <source>
        <dbReference type="EMBL" id="BBH26002.1"/>
    </source>
</evidence>